<accession>A0A1U8IAB8</accession>
<dbReference type="OrthoDB" id="1002208at2759"/>
<dbReference type="PANTHER" id="PTHR35317">
    <property type="entry name" value="OS04G0629600 PROTEIN"/>
    <property type="match status" value="1"/>
</dbReference>
<proteinExistence type="predicted"/>
<dbReference type="STRING" id="3635.A0A1U8IAB8"/>
<dbReference type="RefSeq" id="XP_016675171.1">
    <property type="nucleotide sequence ID" value="XM_016819682.1"/>
</dbReference>
<protein>
    <submittedName>
        <fullName evidence="3">Uncharacterized protein</fullName>
    </submittedName>
</protein>
<organism evidence="2 3">
    <name type="scientific">Gossypium hirsutum</name>
    <name type="common">Upland cotton</name>
    <name type="synonym">Gossypium mexicanum</name>
    <dbReference type="NCBI Taxonomy" id="3635"/>
    <lineage>
        <taxon>Eukaryota</taxon>
        <taxon>Viridiplantae</taxon>
        <taxon>Streptophyta</taxon>
        <taxon>Embryophyta</taxon>
        <taxon>Tracheophyta</taxon>
        <taxon>Spermatophyta</taxon>
        <taxon>Magnoliopsida</taxon>
        <taxon>eudicotyledons</taxon>
        <taxon>Gunneridae</taxon>
        <taxon>Pentapetalae</taxon>
        <taxon>rosids</taxon>
        <taxon>malvids</taxon>
        <taxon>Malvales</taxon>
        <taxon>Malvaceae</taxon>
        <taxon>Malvoideae</taxon>
        <taxon>Gossypium</taxon>
    </lineage>
</organism>
<dbReference type="Proteomes" id="UP000818029">
    <property type="component" value="Chromosome A13"/>
</dbReference>
<dbReference type="GeneID" id="107894406"/>
<dbReference type="PaxDb" id="3635-A0A1U8IAB8"/>
<evidence type="ECO:0000313" key="3">
    <source>
        <dbReference type="RefSeq" id="XP_016675171.1"/>
    </source>
</evidence>
<evidence type="ECO:0000256" key="1">
    <source>
        <dbReference type="SAM" id="MobiDB-lite"/>
    </source>
</evidence>
<feature type="compositionally biased region" description="Basic and acidic residues" evidence="1">
    <location>
        <begin position="142"/>
        <end position="159"/>
    </location>
</feature>
<dbReference type="PANTHER" id="PTHR35317:SF35">
    <property type="entry name" value="DUF4219 DOMAIN-CONTAINING PROTEIN"/>
    <property type="match status" value="1"/>
</dbReference>
<dbReference type="KEGG" id="ghi:107894406"/>
<gene>
    <name evidence="3" type="primary">LOC107894406</name>
</gene>
<reference evidence="3" key="2">
    <citation type="submission" date="2025-08" db="UniProtKB">
        <authorList>
            <consortium name="RefSeq"/>
        </authorList>
    </citation>
    <scope>IDENTIFICATION</scope>
</reference>
<dbReference type="AlphaFoldDB" id="A0A1U8IAB8"/>
<sequence>MDAKALIFIRSALKDDIFSCILAADTSKQAWEILKKEYLGNKKVIIVKLQTLHHDFETLIMKDKESVQKLLSTVSGSVNLMRSYGEILSNEIVVSKVLRSLTSKFDHVVAAIDETKDLSTYTFDELMSSLIASEARLNRSHENSEEKVFQVKEESSKGRHDFHRRSHGDGKGRG</sequence>
<dbReference type="Pfam" id="PF14223">
    <property type="entry name" value="Retrotran_gag_2"/>
    <property type="match status" value="1"/>
</dbReference>
<keyword evidence="2" id="KW-1185">Reference proteome</keyword>
<evidence type="ECO:0000313" key="2">
    <source>
        <dbReference type="Proteomes" id="UP000818029"/>
    </source>
</evidence>
<feature type="region of interest" description="Disordered" evidence="1">
    <location>
        <begin position="142"/>
        <end position="174"/>
    </location>
</feature>
<reference evidence="2" key="1">
    <citation type="journal article" date="2020" name="Nat. Genet.">
        <title>Genomic diversifications of five Gossypium allopolyploid species and their impact on cotton improvement.</title>
        <authorList>
            <person name="Chen Z.J."/>
            <person name="Sreedasyam A."/>
            <person name="Ando A."/>
            <person name="Song Q."/>
            <person name="De Santiago L.M."/>
            <person name="Hulse-Kemp A.M."/>
            <person name="Ding M."/>
            <person name="Ye W."/>
            <person name="Kirkbride R.C."/>
            <person name="Jenkins J."/>
            <person name="Plott C."/>
            <person name="Lovell J."/>
            <person name="Lin Y.M."/>
            <person name="Vaughn R."/>
            <person name="Liu B."/>
            <person name="Simpson S."/>
            <person name="Scheffler B.E."/>
            <person name="Wen L."/>
            <person name="Saski C.A."/>
            <person name="Grover C.E."/>
            <person name="Hu G."/>
            <person name="Conover J.L."/>
            <person name="Carlson J.W."/>
            <person name="Shu S."/>
            <person name="Boston L.B."/>
            <person name="Williams M."/>
            <person name="Peterson D.G."/>
            <person name="McGee K."/>
            <person name="Jones D.C."/>
            <person name="Wendel J.F."/>
            <person name="Stelly D.M."/>
            <person name="Grimwood J."/>
            <person name="Schmutz J."/>
        </authorList>
    </citation>
    <scope>NUCLEOTIDE SEQUENCE [LARGE SCALE GENOMIC DNA]</scope>
    <source>
        <strain evidence="2">cv. TM-1</strain>
    </source>
</reference>
<name>A0A1U8IAB8_GOSHI</name>